<comment type="caution">
    <text evidence="11">The sequence shown here is derived from an EMBL/GenBank/DDBJ whole genome shotgun (WGS) entry which is preliminary data.</text>
</comment>
<organism evidence="11">
    <name type="scientific">bioreactor metagenome</name>
    <dbReference type="NCBI Taxonomy" id="1076179"/>
    <lineage>
        <taxon>unclassified sequences</taxon>
        <taxon>metagenomes</taxon>
        <taxon>ecological metagenomes</taxon>
    </lineage>
</organism>
<dbReference type="InterPro" id="IPR011127">
    <property type="entry name" value="Dala_Dala_lig_N"/>
</dbReference>
<dbReference type="PANTHER" id="PTHR23132">
    <property type="entry name" value="D-ALANINE--D-ALANINE LIGASE"/>
    <property type="match status" value="1"/>
</dbReference>
<keyword evidence="8" id="KW-0573">Peptidoglycan synthesis</keyword>
<dbReference type="PANTHER" id="PTHR23132:SF23">
    <property type="entry name" value="D-ALANINE--D-ALANINE LIGASE B"/>
    <property type="match status" value="1"/>
</dbReference>
<dbReference type="InterPro" id="IPR000291">
    <property type="entry name" value="D-Ala_lig_Van_CS"/>
</dbReference>
<dbReference type="GO" id="GO:0005737">
    <property type="term" value="C:cytoplasm"/>
    <property type="evidence" value="ECO:0007669"/>
    <property type="project" value="UniProtKB-SubCell"/>
</dbReference>
<evidence type="ECO:0000313" key="11">
    <source>
        <dbReference type="EMBL" id="MPM12506.1"/>
    </source>
</evidence>
<evidence type="ECO:0000259" key="10">
    <source>
        <dbReference type="PROSITE" id="PS50975"/>
    </source>
</evidence>
<dbReference type="PROSITE" id="PS00844">
    <property type="entry name" value="DALA_DALA_LIGASE_2"/>
    <property type="match status" value="1"/>
</dbReference>
<dbReference type="InterPro" id="IPR011761">
    <property type="entry name" value="ATP-grasp"/>
</dbReference>
<sequence length="349" mass="37770">MKIVVLAGGLSPEREVSLVTGTAVCKALRRKGHQAVLVDLFLGLEDYDGPLEALFDVPDGRCGDAAIRTSEPDLDAVRRGRKYQSPGLIGRNVLNACALADLVFVGLHGESGEDGRIQATLDLLGIPYTGSGHLSSAMAMDKIVTKRMMDAAGIRTPKWRLAEYGEADVAALAEELTMPCVVKTPGSGSSLGVYLPETREELKAALRDVLRFDSQVIVEERIMGRDIFTAVLGERWLPPVEVISAKGKFDYEAKYQSGAALELCPANLTEDQQREIGEMALKLHQLLGLSVYSRADFVLDGNGVPWCLETNSLPGLTPASLMPKEAAAVGLTYDDLCEEIVQLSLRRKN</sequence>
<dbReference type="GO" id="GO:0005524">
    <property type="term" value="F:ATP binding"/>
    <property type="evidence" value="ECO:0007669"/>
    <property type="project" value="UniProtKB-KW"/>
</dbReference>
<comment type="similarity">
    <text evidence="2">Belongs to the D-alanine--D-alanine ligase family.</text>
</comment>
<evidence type="ECO:0000256" key="3">
    <source>
        <dbReference type="ARBA" id="ARBA00022490"/>
    </source>
</evidence>
<dbReference type="NCBIfam" id="TIGR01205">
    <property type="entry name" value="D_ala_D_alaTIGR"/>
    <property type="match status" value="1"/>
</dbReference>
<dbReference type="NCBIfam" id="NF002378">
    <property type="entry name" value="PRK01372.1"/>
    <property type="match status" value="1"/>
</dbReference>
<protein>
    <submittedName>
        <fullName evidence="11">D-alanine--D-alanine ligase</fullName>
        <ecNumber evidence="11">6.3.2.4</ecNumber>
    </submittedName>
</protein>
<dbReference type="SUPFAM" id="SSF52440">
    <property type="entry name" value="PreATP-grasp domain"/>
    <property type="match status" value="1"/>
</dbReference>
<keyword evidence="3" id="KW-0963">Cytoplasm</keyword>
<dbReference type="GO" id="GO:0008716">
    <property type="term" value="F:D-alanine-D-alanine ligase activity"/>
    <property type="evidence" value="ECO:0007669"/>
    <property type="project" value="UniProtKB-EC"/>
</dbReference>
<dbReference type="PROSITE" id="PS50975">
    <property type="entry name" value="ATP_GRASP"/>
    <property type="match status" value="1"/>
</dbReference>
<evidence type="ECO:0000256" key="6">
    <source>
        <dbReference type="ARBA" id="ARBA00022840"/>
    </source>
</evidence>
<gene>
    <name evidence="11" type="primary">ddl_17</name>
    <name evidence="11" type="ORF">SDC9_58859</name>
</gene>
<dbReference type="Gene3D" id="3.30.470.20">
    <property type="entry name" value="ATP-grasp fold, B domain"/>
    <property type="match status" value="1"/>
</dbReference>
<dbReference type="GO" id="GO:0009252">
    <property type="term" value="P:peptidoglycan biosynthetic process"/>
    <property type="evidence" value="ECO:0007669"/>
    <property type="project" value="UniProtKB-KW"/>
</dbReference>
<dbReference type="GO" id="GO:0046872">
    <property type="term" value="F:metal ion binding"/>
    <property type="evidence" value="ECO:0007669"/>
    <property type="project" value="InterPro"/>
</dbReference>
<evidence type="ECO:0000256" key="9">
    <source>
        <dbReference type="ARBA" id="ARBA00023316"/>
    </source>
</evidence>
<dbReference type="InterPro" id="IPR005905">
    <property type="entry name" value="D_ala_D_ala"/>
</dbReference>
<dbReference type="GO" id="GO:0071555">
    <property type="term" value="P:cell wall organization"/>
    <property type="evidence" value="ECO:0007669"/>
    <property type="project" value="UniProtKB-KW"/>
</dbReference>
<evidence type="ECO:0000256" key="7">
    <source>
        <dbReference type="ARBA" id="ARBA00022960"/>
    </source>
</evidence>
<evidence type="ECO:0000256" key="2">
    <source>
        <dbReference type="ARBA" id="ARBA00010871"/>
    </source>
</evidence>
<dbReference type="PIRSF" id="PIRSF039102">
    <property type="entry name" value="Ddl/VanB"/>
    <property type="match status" value="1"/>
</dbReference>
<feature type="domain" description="ATP-grasp" evidence="10">
    <location>
        <begin position="146"/>
        <end position="342"/>
    </location>
</feature>
<evidence type="ECO:0000256" key="5">
    <source>
        <dbReference type="ARBA" id="ARBA00022741"/>
    </source>
</evidence>
<dbReference type="Pfam" id="PF01820">
    <property type="entry name" value="Dala_Dala_lig_N"/>
    <property type="match status" value="1"/>
</dbReference>
<dbReference type="HAMAP" id="MF_00047">
    <property type="entry name" value="Dala_Dala_lig"/>
    <property type="match status" value="1"/>
</dbReference>
<keyword evidence="5" id="KW-0547">Nucleotide-binding</keyword>
<keyword evidence="4 11" id="KW-0436">Ligase</keyword>
<dbReference type="Gene3D" id="3.40.50.20">
    <property type="match status" value="1"/>
</dbReference>
<evidence type="ECO:0000256" key="8">
    <source>
        <dbReference type="ARBA" id="ARBA00022984"/>
    </source>
</evidence>
<reference evidence="11" key="1">
    <citation type="submission" date="2019-08" db="EMBL/GenBank/DDBJ databases">
        <authorList>
            <person name="Kucharzyk K."/>
            <person name="Murdoch R.W."/>
            <person name="Higgins S."/>
            <person name="Loffler F."/>
        </authorList>
    </citation>
    <scope>NUCLEOTIDE SEQUENCE</scope>
</reference>
<dbReference type="PROSITE" id="PS00843">
    <property type="entry name" value="DALA_DALA_LIGASE_1"/>
    <property type="match status" value="1"/>
</dbReference>
<evidence type="ECO:0000256" key="1">
    <source>
        <dbReference type="ARBA" id="ARBA00004496"/>
    </source>
</evidence>
<evidence type="ECO:0000256" key="4">
    <source>
        <dbReference type="ARBA" id="ARBA00022598"/>
    </source>
</evidence>
<dbReference type="EMBL" id="VSSQ01001981">
    <property type="protein sequence ID" value="MPM12506.1"/>
    <property type="molecule type" value="Genomic_DNA"/>
</dbReference>
<dbReference type="Gene3D" id="3.30.1490.20">
    <property type="entry name" value="ATP-grasp fold, A domain"/>
    <property type="match status" value="1"/>
</dbReference>
<keyword evidence="9" id="KW-0961">Cell wall biogenesis/degradation</keyword>
<accession>A0A644X8J4</accession>
<dbReference type="InterPro" id="IPR016185">
    <property type="entry name" value="PreATP-grasp_dom_sf"/>
</dbReference>
<dbReference type="SMART" id="SM01209">
    <property type="entry name" value="GARS_A"/>
    <property type="match status" value="1"/>
</dbReference>
<dbReference type="AlphaFoldDB" id="A0A644X8J4"/>
<name>A0A644X8J4_9ZZZZ</name>
<dbReference type="Pfam" id="PF07478">
    <property type="entry name" value="Dala_Dala_lig_C"/>
    <property type="match status" value="1"/>
</dbReference>
<keyword evidence="6" id="KW-0067">ATP-binding</keyword>
<comment type="subcellular location">
    <subcellularLocation>
        <location evidence="1">Cytoplasm</location>
    </subcellularLocation>
</comment>
<dbReference type="InterPro" id="IPR011095">
    <property type="entry name" value="Dala_Dala_lig_C"/>
</dbReference>
<dbReference type="InterPro" id="IPR013815">
    <property type="entry name" value="ATP_grasp_subdomain_1"/>
</dbReference>
<keyword evidence="7" id="KW-0133">Cell shape</keyword>
<dbReference type="SUPFAM" id="SSF56059">
    <property type="entry name" value="Glutathione synthetase ATP-binding domain-like"/>
    <property type="match status" value="1"/>
</dbReference>
<dbReference type="EC" id="6.3.2.4" evidence="11"/>
<dbReference type="GO" id="GO:0008360">
    <property type="term" value="P:regulation of cell shape"/>
    <property type="evidence" value="ECO:0007669"/>
    <property type="project" value="UniProtKB-KW"/>
</dbReference>
<proteinExistence type="inferred from homology"/>